<dbReference type="GO" id="GO:0006412">
    <property type="term" value="P:translation"/>
    <property type="evidence" value="ECO:0007669"/>
    <property type="project" value="InterPro"/>
</dbReference>
<dbReference type="GO" id="GO:0003735">
    <property type="term" value="F:structural constituent of ribosome"/>
    <property type="evidence" value="ECO:0007669"/>
    <property type="project" value="InterPro"/>
</dbReference>
<comment type="caution">
    <text evidence="4">The sequence shown here is derived from an EMBL/GenBank/DDBJ whole genome shotgun (WGS) entry which is preliminary data.</text>
</comment>
<name>A0A1J5QWR7_9ZZZZ</name>
<dbReference type="Gene3D" id="3.30.70.1730">
    <property type="match status" value="1"/>
</dbReference>
<keyword evidence="3" id="KW-0687">Ribonucleoprotein</keyword>
<dbReference type="EMBL" id="MLJW01000634">
    <property type="protein sequence ID" value="OIQ84236.1"/>
    <property type="molecule type" value="Genomic_DNA"/>
</dbReference>
<accession>A0A1J5QWR7</accession>
<evidence type="ECO:0000256" key="1">
    <source>
        <dbReference type="ARBA" id="ARBA00008889"/>
    </source>
</evidence>
<dbReference type="AlphaFoldDB" id="A0A1J5QWR7"/>
<dbReference type="InterPro" id="IPR043141">
    <property type="entry name" value="Ribosomal_uL10-like_sf"/>
</dbReference>
<dbReference type="InterPro" id="IPR047865">
    <property type="entry name" value="Ribosomal_uL10_bac_type"/>
</dbReference>
<dbReference type="NCBIfam" id="NF000955">
    <property type="entry name" value="PRK00099.1-1"/>
    <property type="match status" value="1"/>
</dbReference>
<reference evidence="4" key="1">
    <citation type="submission" date="2016-10" db="EMBL/GenBank/DDBJ databases">
        <title>Sequence of Gallionella enrichment culture.</title>
        <authorList>
            <person name="Poehlein A."/>
            <person name="Muehling M."/>
            <person name="Daniel R."/>
        </authorList>
    </citation>
    <scope>NUCLEOTIDE SEQUENCE</scope>
</reference>
<dbReference type="InterPro" id="IPR001790">
    <property type="entry name" value="Ribosomal_uL10"/>
</dbReference>
<dbReference type="PROSITE" id="PS01109">
    <property type="entry name" value="RIBOSOMAL_L10"/>
    <property type="match status" value="1"/>
</dbReference>
<evidence type="ECO:0000256" key="2">
    <source>
        <dbReference type="ARBA" id="ARBA00022980"/>
    </source>
</evidence>
<keyword evidence="2 4" id="KW-0689">Ribosomal protein</keyword>
<proteinExistence type="inferred from homology"/>
<dbReference type="HAMAP" id="MF_00362">
    <property type="entry name" value="Ribosomal_uL10"/>
    <property type="match status" value="1"/>
</dbReference>
<comment type="similarity">
    <text evidence="1">Belongs to the universal ribosomal protein uL10 family.</text>
</comment>
<dbReference type="Pfam" id="PF00466">
    <property type="entry name" value="Ribosomal_L10"/>
    <property type="match status" value="1"/>
</dbReference>
<protein>
    <submittedName>
        <fullName evidence="4">50S ribosomal protein L10</fullName>
    </submittedName>
</protein>
<sequence length="168" mass="17898">MSLNRTEKQAVVTEVAALAAKAQTLVLAEYRGIDVEPMTKLRANARSQGVHLQVLKNTLARRAVTGTAFEVVADEMSGPLIYSFSEDAIAAAKVIQDFAKTNDKMVIRAGAYNGKKLDAEAVKQLASIPSREELLAKLLGVMQAPLTGFVASVAALAKKREEEQGAAA</sequence>
<dbReference type="PANTHER" id="PTHR11560">
    <property type="entry name" value="39S RIBOSOMAL PROTEIN L10, MITOCHONDRIAL"/>
    <property type="match status" value="1"/>
</dbReference>
<dbReference type="Gene3D" id="6.10.250.290">
    <property type="match status" value="1"/>
</dbReference>
<dbReference type="SUPFAM" id="SSF160369">
    <property type="entry name" value="Ribosomal protein L10-like"/>
    <property type="match status" value="1"/>
</dbReference>
<dbReference type="GO" id="GO:0015934">
    <property type="term" value="C:large ribosomal subunit"/>
    <property type="evidence" value="ECO:0007669"/>
    <property type="project" value="InterPro"/>
</dbReference>
<evidence type="ECO:0000256" key="3">
    <source>
        <dbReference type="ARBA" id="ARBA00023274"/>
    </source>
</evidence>
<dbReference type="InterPro" id="IPR002363">
    <property type="entry name" value="Ribosomal_uL10_CS_bac"/>
</dbReference>
<gene>
    <name evidence="4" type="primary">rplJ_9</name>
    <name evidence="4" type="ORF">GALL_339480</name>
</gene>
<dbReference type="InterPro" id="IPR022973">
    <property type="entry name" value="Ribosomal_uL10_bac"/>
</dbReference>
<evidence type="ECO:0000313" key="4">
    <source>
        <dbReference type="EMBL" id="OIQ84236.1"/>
    </source>
</evidence>
<organism evidence="4">
    <name type="scientific">mine drainage metagenome</name>
    <dbReference type="NCBI Taxonomy" id="410659"/>
    <lineage>
        <taxon>unclassified sequences</taxon>
        <taxon>metagenomes</taxon>
        <taxon>ecological metagenomes</taxon>
    </lineage>
</organism>
<dbReference type="CDD" id="cd05797">
    <property type="entry name" value="Ribosomal_L10"/>
    <property type="match status" value="1"/>
</dbReference>